<feature type="repeat" description="TPR" evidence="3">
    <location>
        <begin position="99"/>
        <end position="132"/>
    </location>
</feature>
<proteinExistence type="predicted"/>
<reference evidence="6 7" key="1">
    <citation type="submission" date="2021-12" db="EMBL/GenBank/DDBJ databases">
        <title>Discovery of the Pendulisporaceae a myxobacterial family with distinct sporulation behavior and unique specialized metabolism.</title>
        <authorList>
            <person name="Garcia R."/>
            <person name="Popoff A."/>
            <person name="Bader C.D."/>
            <person name="Loehr J."/>
            <person name="Walesch S."/>
            <person name="Walt C."/>
            <person name="Boldt J."/>
            <person name="Bunk B."/>
            <person name="Haeckl F.J.F.P.J."/>
            <person name="Gunesch A.P."/>
            <person name="Birkelbach J."/>
            <person name="Nuebel U."/>
            <person name="Pietschmann T."/>
            <person name="Bach T."/>
            <person name="Mueller R."/>
        </authorList>
    </citation>
    <scope>NUCLEOTIDE SEQUENCE [LARGE SCALE GENOMIC DNA]</scope>
    <source>
        <strain evidence="6 7">MSr12523</strain>
    </source>
</reference>
<name>A0ABZ2JZ87_9BACT</name>
<protein>
    <recommendedName>
        <fullName evidence="8">Tetratricopeptide repeat protein</fullName>
    </recommendedName>
</protein>
<evidence type="ECO:0000256" key="5">
    <source>
        <dbReference type="SAM" id="SignalP"/>
    </source>
</evidence>
<organism evidence="6 7">
    <name type="scientific">Pendulispora brunnea</name>
    <dbReference type="NCBI Taxonomy" id="2905690"/>
    <lineage>
        <taxon>Bacteria</taxon>
        <taxon>Pseudomonadati</taxon>
        <taxon>Myxococcota</taxon>
        <taxon>Myxococcia</taxon>
        <taxon>Myxococcales</taxon>
        <taxon>Sorangiineae</taxon>
        <taxon>Pendulisporaceae</taxon>
        <taxon>Pendulispora</taxon>
    </lineage>
</organism>
<evidence type="ECO:0000256" key="2">
    <source>
        <dbReference type="ARBA" id="ARBA00022803"/>
    </source>
</evidence>
<feature type="signal peptide" evidence="5">
    <location>
        <begin position="1"/>
        <end position="21"/>
    </location>
</feature>
<feature type="region of interest" description="Disordered" evidence="4">
    <location>
        <begin position="26"/>
        <end position="49"/>
    </location>
</feature>
<dbReference type="PANTHER" id="PTHR44858">
    <property type="entry name" value="TETRATRICOPEPTIDE REPEAT PROTEIN 6"/>
    <property type="match status" value="1"/>
</dbReference>
<dbReference type="InterPro" id="IPR019734">
    <property type="entry name" value="TPR_rpt"/>
</dbReference>
<evidence type="ECO:0000256" key="4">
    <source>
        <dbReference type="SAM" id="MobiDB-lite"/>
    </source>
</evidence>
<dbReference type="SMART" id="SM00028">
    <property type="entry name" value="TPR"/>
    <property type="match status" value="3"/>
</dbReference>
<evidence type="ECO:0000256" key="3">
    <source>
        <dbReference type="PROSITE-ProRule" id="PRU00339"/>
    </source>
</evidence>
<keyword evidence="7" id="KW-1185">Reference proteome</keyword>
<keyword evidence="5" id="KW-0732">Signal</keyword>
<dbReference type="SUPFAM" id="SSF48452">
    <property type="entry name" value="TPR-like"/>
    <property type="match status" value="2"/>
</dbReference>
<dbReference type="RefSeq" id="WP_394842419.1">
    <property type="nucleotide sequence ID" value="NZ_CP089982.1"/>
</dbReference>
<dbReference type="InterPro" id="IPR011990">
    <property type="entry name" value="TPR-like_helical_dom_sf"/>
</dbReference>
<evidence type="ECO:0008006" key="8">
    <source>
        <dbReference type="Google" id="ProtNLM"/>
    </source>
</evidence>
<evidence type="ECO:0000256" key="1">
    <source>
        <dbReference type="ARBA" id="ARBA00022737"/>
    </source>
</evidence>
<evidence type="ECO:0000313" key="6">
    <source>
        <dbReference type="EMBL" id="WXA91801.1"/>
    </source>
</evidence>
<keyword evidence="2 3" id="KW-0802">TPR repeat</keyword>
<accession>A0ABZ2JZ87</accession>
<sequence>MNRKVKTLVALAALVVGSVTVGCGGGAKGEGAKSPDSAKGPVSPGKPAEVNKEAQDKFFAAIEVFNGHDKAGNWNDAACQETANLFKAAAAEQKGGKFPEATFNAGLSWQRCGNDKEAKALFEKALADDPKFHHARVQLALYQFKADGNEDAAISSLQQSVLDAQFQNVPALVNLAMLQMQRDGAAAGDGCKDDMECAKKNLQRALAIDDAYMPAFNQLALYYFQQAKKRAGGAKVSSGRGKGRGIATNAALGKRADVQQLELAALVCSQAVRKNPNYAPIHNTAGLIQNELGQINGAVSEFNQAAKLDPKFFEAQMNYAFVNLSFRGFEQAQAALRRALDMRPNDYDAHLGMALALRGQITDANYDAQVNAVQAELDAAKKIDPNRPDAFYNEGILTQEYKAKGGGGKDKTIGALNQAKSIYGDFVAKATGRSEYDGAVKRAKERMQDIDDTIAFLAAGAADDKAAAPPAAGAPAAAEAPKK</sequence>
<dbReference type="EMBL" id="CP089982">
    <property type="protein sequence ID" value="WXA91801.1"/>
    <property type="molecule type" value="Genomic_DNA"/>
</dbReference>
<dbReference type="PROSITE" id="PS50005">
    <property type="entry name" value="TPR"/>
    <property type="match status" value="2"/>
</dbReference>
<dbReference type="Pfam" id="PF13181">
    <property type="entry name" value="TPR_8"/>
    <property type="match status" value="1"/>
</dbReference>
<evidence type="ECO:0000313" key="7">
    <source>
        <dbReference type="Proteomes" id="UP001379533"/>
    </source>
</evidence>
<keyword evidence="1" id="KW-0677">Repeat</keyword>
<dbReference type="PROSITE" id="PS51257">
    <property type="entry name" value="PROKAR_LIPOPROTEIN"/>
    <property type="match status" value="1"/>
</dbReference>
<dbReference type="InterPro" id="IPR050498">
    <property type="entry name" value="Ycf3"/>
</dbReference>
<feature type="repeat" description="TPR" evidence="3">
    <location>
        <begin position="279"/>
        <end position="312"/>
    </location>
</feature>
<dbReference type="Proteomes" id="UP001379533">
    <property type="component" value="Chromosome"/>
</dbReference>
<gene>
    <name evidence="6" type="ORF">LZC95_35790</name>
</gene>
<dbReference type="Gene3D" id="1.25.40.10">
    <property type="entry name" value="Tetratricopeptide repeat domain"/>
    <property type="match status" value="2"/>
</dbReference>
<dbReference type="PANTHER" id="PTHR44858:SF1">
    <property type="entry name" value="UDP-N-ACETYLGLUCOSAMINE--PEPTIDE N-ACETYLGLUCOSAMINYLTRANSFERASE SPINDLY-RELATED"/>
    <property type="match status" value="1"/>
</dbReference>
<feature type="chain" id="PRO_5045899348" description="Tetratricopeptide repeat protein" evidence="5">
    <location>
        <begin position="22"/>
        <end position="483"/>
    </location>
</feature>